<sequence>MIKSILIANRGEIAIRIARTATNMGIMVYCIQTNREANALYLEYADEIITLEENPNGSIFLNAEELIRIAKLHHIEAIHPGYGFLSESPYLASRCKDEGILFIGPSEKAIYTMGNKGMARNIAQKSGIPVLTGSTSNITNFYDAKAWVDQIGYPVIMKAVAGGGGKGMRIVRKADELELMYKLVRNEAKSAFNDDSLLIEKYIENPKHIEIQVLADRYGNAIHLFERECSIQRKHQKLMEEAPSIALTDEMRTKMGEMALFLCRKINYHTLGTVEFLLDEDNKFYFLEMNTRVQVEHPVTEAITGIDLIEQQIKTAAGEKLELQQNDIQKKAWAIELRINAEDVQADFAPNPGIIDKMEFPECSFLRVDTGFESGKLIPQSFDSLITKLIITGENRQEAIEHAKAVIENTVIKGVKTTIPFFKQVLNHPDFINGTYNTSFISKKLNKPFFQEKEEEKTAAIMALQAYLNEKQKIESNLTQEEDSAWAKKMRIKLF</sequence>
<dbReference type="Gene3D" id="3.40.50.20">
    <property type="match status" value="1"/>
</dbReference>
<evidence type="ECO:0000256" key="3">
    <source>
        <dbReference type="ARBA" id="ARBA00022598"/>
    </source>
</evidence>
<organism evidence="11 12">
    <name type="scientific">Labilibaculum filiforme</name>
    <dbReference type="NCBI Taxonomy" id="1940526"/>
    <lineage>
        <taxon>Bacteria</taxon>
        <taxon>Pseudomonadati</taxon>
        <taxon>Bacteroidota</taxon>
        <taxon>Bacteroidia</taxon>
        <taxon>Marinilabiliales</taxon>
        <taxon>Marinifilaceae</taxon>
        <taxon>Labilibaculum</taxon>
    </lineage>
</organism>
<evidence type="ECO:0000259" key="9">
    <source>
        <dbReference type="PROSITE" id="PS50975"/>
    </source>
</evidence>
<evidence type="ECO:0000256" key="4">
    <source>
        <dbReference type="ARBA" id="ARBA00022741"/>
    </source>
</evidence>
<dbReference type="PANTHER" id="PTHR48095">
    <property type="entry name" value="PYRUVATE CARBOXYLASE SUBUNIT A"/>
    <property type="match status" value="1"/>
</dbReference>
<dbReference type="FunFam" id="3.30.1490.20:FF:000003">
    <property type="entry name" value="acetyl-CoA carboxylase isoform X1"/>
    <property type="match status" value="1"/>
</dbReference>
<proteinExistence type="predicted"/>
<dbReference type="SUPFAM" id="SSF51246">
    <property type="entry name" value="Rudiment single hybrid motif"/>
    <property type="match status" value="1"/>
</dbReference>
<evidence type="ECO:0000256" key="7">
    <source>
        <dbReference type="ARBA" id="ARBA00048600"/>
    </source>
</evidence>
<dbReference type="InterPro" id="IPR013815">
    <property type="entry name" value="ATP_grasp_subdomain_1"/>
</dbReference>
<keyword evidence="3" id="KW-0436">Ligase</keyword>
<dbReference type="GO" id="GO:0046872">
    <property type="term" value="F:metal ion binding"/>
    <property type="evidence" value="ECO:0007669"/>
    <property type="project" value="InterPro"/>
</dbReference>
<dbReference type="SUPFAM" id="SSF52440">
    <property type="entry name" value="PreATP-grasp domain"/>
    <property type="match status" value="1"/>
</dbReference>
<dbReference type="PROSITE" id="PS50979">
    <property type="entry name" value="BC"/>
    <property type="match status" value="1"/>
</dbReference>
<dbReference type="InterPro" id="IPR011761">
    <property type="entry name" value="ATP-grasp"/>
</dbReference>
<evidence type="ECO:0000256" key="2">
    <source>
        <dbReference type="ARBA" id="ARBA00013263"/>
    </source>
</evidence>
<evidence type="ECO:0000256" key="5">
    <source>
        <dbReference type="ARBA" id="ARBA00022840"/>
    </source>
</evidence>
<dbReference type="Gene3D" id="3.30.470.20">
    <property type="entry name" value="ATP-grasp fold, B domain"/>
    <property type="match status" value="1"/>
</dbReference>
<dbReference type="InterPro" id="IPR005481">
    <property type="entry name" value="BC-like_N"/>
</dbReference>
<dbReference type="GO" id="GO:0004075">
    <property type="term" value="F:biotin carboxylase activity"/>
    <property type="evidence" value="ECO:0007669"/>
    <property type="project" value="UniProtKB-EC"/>
</dbReference>
<dbReference type="InterPro" id="IPR051602">
    <property type="entry name" value="ACC_Biotin_Carboxylase"/>
</dbReference>
<dbReference type="OrthoDB" id="9807469at2"/>
<dbReference type="GO" id="GO:0005524">
    <property type="term" value="F:ATP binding"/>
    <property type="evidence" value="ECO:0007669"/>
    <property type="project" value="UniProtKB-UniRule"/>
</dbReference>
<dbReference type="Pfam" id="PF02786">
    <property type="entry name" value="CPSase_L_D2"/>
    <property type="match status" value="1"/>
</dbReference>
<dbReference type="EMBL" id="MVDD01000003">
    <property type="protein sequence ID" value="PKQ64184.1"/>
    <property type="molecule type" value="Genomic_DNA"/>
</dbReference>
<evidence type="ECO:0000256" key="1">
    <source>
        <dbReference type="ARBA" id="ARBA00003761"/>
    </source>
</evidence>
<comment type="catalytic activity">
    <reaction evidence="7">
        <text>N(6)-biotinyl-L-lysyl-[protein] + hydrogencarbonate + ATP = N(6)-carboxybiotinyl-L-lysyl-[protein] + ADP + phosphate + H(+)</text>
        <dbReference type="Rhea" id="RHEA:13501"/>
        <dbReference type="Rhea" id="RHEA-COMP:10505"/>
        <dbReference type="Rhea" id="RHEA-COMP:10506"/>
        <dbReference type="ChEBI" id="CHEBI:15378"/>
        <dbReference type="ChEBI" id="CHEBI:17544"/>
        <dbReference type="ChEBI" id="CHEBI:30616"/>
        <dbReference type="ChEBI" id="CHEBI:43474"/>
        <dbReference type="ChEBI" id="CHEBI:83144"/>
        <dbReference type="ChEBI" id="CHEBI:83145"/>
        <dbReference type="ChEBI" id="CHEBI:456216"/>
        <dbReference type="EC" id="6.3.4.14"/>
    </reaction>
</comment>
<evidence type="ECO:0000313" key="11">
    <source>
        <dbReference type="EMBL" id="PKQ64184.1"/>
    </source>
</evidence>
<dbReference type="EC" id="6.3.4.14" evidence="2"/>
<comment type="caution">
    <text evidence="11">The sequence shown here is derived from an EMBL/GenBank/DDBJ whole genome shotgun (WGS) entry which is preliminary data.</text>
</comment>
<evidence type="ECO:0000259" key="10">
    <source>
        <dbReference type="PROSITE" id="PS50979"/>
    </source>
</evidence>
<dbReference type="InterPro" id="IPR011054">
    <property type="entry name" value="Rudment_hybrid_motif"/>
</dbReference>
<dbReference type="RefSeq" id="WP_101260319.1">
    <property type="nucleotide sequence ID" value="NZ_MVDD01000003.1"/>
</dbReference>
<feature type="domain" description="ATP-grasp" evidence="9">
    <location>
        <begin position="120"/>
        <end position="317"/>
    </location>
</feature>
<dbReference type="Pfam" id="PF02785">
    <property type="entry name" value="Biotin_carb_C"/>
    <property type="match status" value="1"/>
</dbReference>
<evidence type="ECO:0000256" key="6">
    <source>
        <dbReference type="ARBA" id="ARBA00023267"/>
    </source>
</evidence>
<dbReference type="InterPro" id="IPR016185">
    <property type="entry name" value="PreATP-grasp_dom_sf"/>
</dbReference>
<reference evidence="11 12" key="1">
    <citation type="journal article" date="2017" name="Front. Microbiol.">
        <title>Labilibaculum manganireducens gen. nov., sp. nov. and Labilibaculum filiforme sp. nov., Novel Bacteroidetes Isolated from Subsurface Sediments of the Baltic Sea.</title>
        <authorList>
            <person name="Vandieken V."/>
            <person name="Marshall I.P."/>
            <person name="Niemann H."/>
            <person name="Engelen B."/>
            <person name="Cypionka H."/>
        </authorList>
    </citation>
    <scope>NUCLEOTIDE SEQUENCE [LARGE SCALE GENOMIC DNA]</scope>
    <source>
        <strain evidence="11 12">59.16B</strain>
    </source>
</reference>
<dbReference type="PROSITE" id="PS50975">
    <property type="entry name" value="ATP_GRASP"/>
    <property type="match status" value="1"/>
</dbReference>
<dbReference type="PANTHER" id="PTHR48095:SF2">
    <property type="entry name" value="BIOTIN CARBOXYLASE, CHLOROPLASTIC"/>
    <property type="match status" value="1"/>
</dbReference>
<dbReference type="InterPro" id="IPR005482">
    <property type="entry name" value="Biotin_COase_C"/>
</dbReference>
<evidence type="ECO:0000256" key="8">
    <source>
        <dbReference type="PROSITE-ProRule" id="PRU00409"/>
    </source>
</evidence>
<dbReference type="Proteomes" id="UP000233535">
    <property type="component" value="Unassembled WGS sequence"/>
</dbReference>
<dbReference type="Pfam" id="PF00289">
    <property type="entry name" value="Biotin_carb_N"/>
    <property type="match status" value="1"/>
</dbReference>
<gene>
    <name evidence="11" type="ORF">BZG02_04990</name>
</gene>
<dbReference type="InterPro" id="IPR005479">
    <property type="entry name" value="CPAse_ATP-bd"/>
</dbReference>
<dbReference type="PROSITE" id="PS00867">
    <property type="entry name" value="CPSASE_2"/>
    <property type="match status" value="1"/>
</dbReference>
<dbReference type="AlphaFoldDB" id="A0A2N3I1J6"/>
<comment type="function">
    <text evidence="1">This protein is a component of the acetyl coenzyme A carboxylase complex; first, biotin carboxylase catalyzes the carboxylation of the carrier protein and then the transcarboxylase transfers the carboxyl group to form malonyl-CoA.</text>
</comment>
<feature type="domain" description="Biotin carboxylation" evidence="10">
    <location>
        <begin position="1"/>
        <end position="446"/>
    </location>
</feature>
<protein>
    <recommendedName>
        <fullName evidence="2">biotin carboxylase</fullName>
        <ecNumber evidence="2">6.3.4.14</ecNumber>
    </recommendedName>
</protein>
<dbReference type="InterPro" id="IPR011764">
    <property type="entry name" value="Biotin_carboxylation_dom"/>
</dbReference>
<keyword evidence="5 8" id="KW-0067">ATP-binding</keyword>
<dbReference type="SUPFAM" id="SSF56059">
    <property type="entry name" value="Glutathione synthetase ATP-binding domain-like"/>
    <property type="match status" value="1"/>
</dbReference>
<dbReference type="SMART" id="SM00878">
    <property type="entry name" value="Biotin_carb_C"/>
    <property type="match status" value="1"/>
</dbReference>
<keyword evidence="6" id="KW-0092">Biotin</keyword>
<dbReference type="Gene3D" id="3.30.1490.20">
    <property type="entry name" value="ATP-grasp fold, A domain"/>
    <property type="match status" value="1"/>
</dbReference>
<accession>A0A2N3I1J6</accession>
<keyword evidence="12" id="KW-1185">Reference proteome</keyword>
<name>A0A2N3I1J6_9BACT</name>
<keyword evidence="4 8" id="KW-0547">Nucleotide-binding</keyword>
<evidence type="ECO:0000313" key="12">
    <source>
        <dbReference type="Proteomes" id="UP000233535"/>
    </source>
</evidence>